<dbReference type="InterPro" id="IPR051172">
    <property type="entry name" value="Chlamydia_OmcB"/>
</dbReference>
<dbReference type="OrthoDB" id="904955at2"/>
<sequence>MKSLILLVQLRFYYFFKKSLKFISFIFLLGMVFIGQVSAQTVTVTGTENNIPITEVRYTIEGNELIQTSPDGNENPSPADVPVVISSITIDTDKVIYATTRNPTVENPNPIIGSATIRSDAIQIVHSDNTITSHLDDDFISGLETVVSTPDIRSYWDINGQPSIPQGEAFVDLEYKDQVVTSGYLLYTERNGNSATDFIALDRNGNPIEGAKRIQVRGFQWNTGINHVTNVPTQTQYMVLFSPSIFESTEPIFGIRIIAENEPDGKLVFFVNAISATPDLKERVNSELGGDAVLNVYDNDELNGFPLNPIDVTLEIVNPFPISDVTLNLDGTVDVAPNTPPGEYKLVYKITTGGGDSDEAEVTIEVIEYIPIAMDDAFEQDDSFGKENILNVLDNDLLNGLPALIENVNLSTLSNDSDGKIILNADGSIDIVEGIPSGNYELVYQICDKEDPAKCDQATVSVTINPTVLEAIEDNYGSVNANRAGEIGNVLSNDQINGEAVSSDRVHAVLTDNDGLTGVSLAEDGTLTLPTGLPEGNYVLLYDLVETINPSNKDEGEIKFSLQDVQLEAKDDEVVTNQNEAVTIAVLDNDFTNSGAILDETLLITEDPVSGVISIADDGLITYTPETNFSGTDSFVYEICENADRMFCDQAKVTILVRPILLELNKTASATEIPIDGVVTYTITITNNSAFDLSDIQVEDPLPSGLLSMGTVPAQGTDGSWILTSLSAGESASFQIEAMGVEKGEKVNTATISVGEFTDQVTAPTVTVVAKQVDISISKTSFGKAIYEGNEFEYEIKLTNNGLSSAEDVVVSDQLPSNVEFLGFTGIDPGATVSGNTISWTVASIAAGEELVYVISVQATGLGTVTNTVTVEVPDNQDNISTSKEDSDTNQIIRFFVPNVITPGNVDGKNDTFEIKGIQNFAKNSLTILNRNGDHVFEMENYHNDWAAEGLNSGAYFYVLIITDNSGEEQTYKGWVQVIK</sequence>
<dbReference type="InterPro" id="IPR001434">
    <property type="entry name" value="OmcB-like_DUF11"/>
</dbReference>
<dbReference type="Gene3D" id="2.60.40.1170">
    <property type="entry name" value="Mu homology domain, subdomain B"/>
    <property type="match status" value="1"/>
</dbReference>
<name>G0J0Y3_CYCMS</name>
<evidence type="ECO:0000259" key="1">
    <source>
        <dbReference type="Pfam" id="PF01345"/>
    </source>
</evidence>
<dbReference type="PANTHER" id="PTHR34819:SF3">
    <property type="entry name" value="CELL SURFACE PROTEIN"/>
    <property type="match status" value="1"/>
</dbReference>
<feature type="domain" description="DUF11" evidence="1">
    <location>
        <begin position="662"/>
        <end position="762"/>
    </location>
</feature>
<keyword evidence="3" id="KW-1185">Reference proteome</keyword>
<evidence type="ECO:0000313" key="2">
    <source>
        <dbReference type="EMBL" id="AEL25109.1"/>
    </source>
</evidence>
<dbReference type="eggNOG" id="COG2304">
    <property type="taxonomic scope" value="Bacteria"/>
</dbReference>
<dbReference type="HOGENOM" id="CLU_303607_0_0_10"/>
<evidence type="ECO:0000313" key="3">
    <source>
        <dbReference type="Proteomes" id="UP000001635"/>
    </source>
</evidence>
<accession>G0J0Y3</accession>
<dbReference type="eggNOG" id="COG1361">
    <property type="taxonomic scope" value="Bacteria"/>
</dbReference>
<feature type="domain" description="DUF11" evidence="1">
    <location>
        <begin position="774"/>
        <end position="882"/>
    </location>
</feature>
<dbReference type="EMBL" id="CP002955">
    <property type="protein sequence ID" value="AEL25109.1"/>
    <property type="molecule type" value="Genomic_DNA"/>
</dbReference>
<dbReference type="Pfam" id="PF13585">
    <property type="entry name" value="CHU_C"/>
    <property type="match status" value="1"/>
</dbReference>
<proteinExistence type="predicted"/>
<dbReference type="STRING" id="880070.Cycma_1338"/>
<gene>
    <name evidence="2" type="ordered locus">Cycma_1338</name>
</gene>
<dbReference type="Pfam" id="PF01345">
    <property type="entry name" value="DUF11"/>
    <property type="match status" value="2"/>
</dbReference>
<dbReference type="AlphaFoldDB" id="G0J0Y3"/>
<protein>
    <submittedName>
        <fullName evidence="2">Conserved repeat domain protein</fullName>
    </submittedName>
</protein>
<dbReference type="InterPro" id="IPR047589">
    <property type="entry name" value="DUF11_rpt"/>
</dbReference>
<dbReference type="Pfam" id="PF17963">
    <property type="entry name" value="Big_9"/>
    <property type="match status" value="1"/>
</dbReference>
<reference evidence="3" key="1">
    <citation type="submission" date="2011-07" db="EMBL/GenBank/DDBJ databases">
        <title>The complete genome of Cyclobacterium marinum DSM 745.</title>
        <authorList>
            <person name="Lucas S."/>
            <person name="Han J."/>
            <person name="Lapidus A."/>
            <person name="Bruce D."/>
            <person name="Goodwin L."/>
            <person name="Pitluck S."/>
            <person name="Peters L."/>
            <person name="Kyrpides N."/>
            <person name="Mavromatis K."/>
            <person name="Ivanova N."/>
            <person name="Ovchinnikova G."/>
            <person name="Chertkov O."/>
            <person name="Detter J.C."/>
            <person name="Tapia R."/>
            <person name="Han C."/>
            <person name="Land M."/>
            <person name="Hauser L."/>
            <person name="Markowitz V."/>
            <person name="Cheng J.-F."/>
            <person name="Hugenholtz P."/>
            <person name="Woyke T."/>
            <person name="Wu D."/>
            <person name="Tindall B."/>
            <person name="Schuetze A."/>
            <person name="Brambilla E."/>
            <person name="Klenk H.-P."/>
            <person name="Eisen J.A."/>
        </authorList>
    </citation>
    <scope>NUCLEOTIDE SEQUENCE [LARGE SCALE GENOMIC DNA]</scope>
    <source>
        <strain evidence="3">ATCC 25205 / DSM 745 / LMG 13164 / NCIMB 1802</strain>
    </source>
</reference>
<organism evidence="2 3">
    <name type="scientific">Cyclobacterium marinum (strain ATCC 25205 / DSM 745 / LMG 13164 / NCIMB 1802)</name>
    <name type="common">Flectobacillus marinus</name>
    <dbReference type="NCBI Taxonomy" id="880070"/>
    <lineage>
        <taxon>Bacteria</taxon>
        <taxon>Pseudomonadati</taxon>
        <taxon>Bacteroidota</taxon>
        <taxon>Cytophagia</taxon>
        <taxon>Cytophagales</taxon>
        <taxon>Cyclobacteriaceae</taxon>
        <taxon>Cyclobacterium</taxon>
    </lineage>
</organism>
<dbReference type="Gene3D" id="2.60.40.3440">
    <property type="match status" value="1"/>
</dbReference>
<dbReference type="NCBIfam" id="TIGR01451">
    <property type="entry name" value="B_ant_repeat"/>
    <property type="match status" value="2"/>
</dbReference>
<dbReference type="Proteomes" id="UP000001635">
    <property type="component" value="Chromosome"/>
</dbReference>
<dbReference type="KEGG" id="cmr:Cycma_1338"/>
<dbReference type="PANTHER" id="PTHR34819">
    <property type="entry name" value="LARGE CYSTEINE-RICH PERIPLASMIC PROTEIN OMCB"/>
    <property type="match status" value="1"/>
</dbReference>
<dbReference type="RefSeq" id="WP_014019406.1">
    <property type="nucleotide sequence ID" value="NC_015914.1"/>
</dbReference>